<gene>
    <name evidence="2" type="ORF">BDQ12DRAFT_676778</name>
</gene>
<feature type="transmembrane region" description="Helical" evidence="1">
    <location>
        <begin position="311"/>
        <end position="333"/>
    </location>
</feature>
<sequence>MAKSVLSAYVLPLVVFPLLSALAFNFIFGHLFASGLSDKIAAECPPNEEVVSTDTTPYLLPYTGYHAVDSSLCGMVVFFHATMSSATPLNFLTYFIGVGAPFIAIPAVEASRTTGSRFIAYPVVWALLSQTATIGFSTPMYWLVFILTGGLQRFRKRGESLVTQAHAEAIVFGVIIGAAIPSVGMLVLDDPYVTALWQPYPVFVSVAQAAHLFFRPPSSFPQSGYRTIQALYIGAFIISSSVHISTVLPLLPDYDALKNLFLPSVAVLDSSTEMALQTFDFLKWDFVFGFASTIIATMWFATNFKQLLGIIAWYMVAVPVLGPGAAVLGVALWRESNLESPTYLETNKQK</sequence>
<keyword evidence="1" id="KW-1133">Transmembrane helix</keyword>
<evidence type="ECO:0000313" key="3">
    <source>
        <dbReference type="Proteomes" id="UP000308652"/>
    </source>
</evidence>
<evidence type="ECO:0000256" key="1">
    <source>
        <dbReference type="SAM" id="Phobius"/>
    </source>
</evidence>
<protein>
    <submittedName>
        <fullName evidence="2">Uncharacterized protein</fullName>
    </submittedName>
</protein>
<feature type="transmembrane region" description="Helical" evidence="1">
    <location>
        <begin position="58"/>
        <end position="79"/>
    </location>
</feature>
<feature type="transmembrane region" description="Helical" evidence="1">
    <location>
        <begin position="200"/>
        <end position="218"/>
    </location>
</feature>
<feature type="transmembrane region" description="Helical" evidence="1">
    <location>
        <begin position="120"/>
        <end position="148"/>
    </location>
</feature>
<keyword evidence="3" id="KW-1185">Reference proteome</keyword>
<name>A0A5C3MNL4_9AGAR</name>
<accession>A0A5C3MNL4</accession>
<evidence type="ECO:0000313" key="2">
    <source>
        <dbReference type="EMBL" id="TFK42771.1"/>
    </source>
</evidence>
<dbReference type="OrthoDB" id="72269at2759"/>
<feature type="transmembrane region" description="Helical" evidence="1">
    <location>
        <begin position="91"/>
        <end position="108"/>
    </location>
</feature>
<feature type="transmembrane region" description="Helical" evidence="1">
    <location>
        <begin position="230"/>
        <end position="251"/>
    </location>
</feature>
<dbReference type="Proteomes" id="UP000308652">
    <property type="component" value="Unassembled WGS sequence"/>
</dbReference>
<reference evidence="2 3" key="1">
    <citation type="journal article" date="2019" name="Nat. Ecol. Evol.">
        <title>Megaphylogeny resolves global patterns of mushroom evolution.</title>
        <authorList>
            <person name="Varga T."/>
            <person name="Krizsan K."/>
            <person name="Foldi C."/>
            <person name="Dima B."/>
            <person name="Sanchez-Garcia M."/>
            <person name="Sanchez-Ramirez S."/>
            <person name="Szollosi G.J."/>
            <person name="Szarkandi J.G."/>
            <person name="Papp V."/>
            <person name="Albert L."/>
            <person name="Andreopoulos W."/>
            <person name="Angelini C."/>
            <person name="Antonin V."/>
            <person name="Barry K.W."/>
            <person name="Bougher N.L."/>
            <person name="Buchanan P."/>
            <person name="Buyck B."/>
            <person name="Bense V."/>
            <person name="Catcheside P."/>
            <person name="Chovatia M."/>
            <person name="Cooper J."/>
            <person name="Damon W."/>
            <person name="Desjardin D."/>
            <person name="Finy P."/>
            <person name="Geml J."/>
            <person name="Haridas S."/>
            <person name="Hughes K."/>
            <person name="Justo A."/>
            <person name="Karasinski D."/>
            <person name="Kautmanova I."/>
            <person name="Kiss B."/>
            <person name="Kocsube S."/>
            <person name="Kotiranta H."/>
            <person name="LaButti K.M."/>
            <person name="Lechner B.E."/>
            <person name="Liimatainen K."/>
            <person name="Lipzen A."/>
            <person name="Lukacs Z."/>
            <person name="Mihaltcheva S."/>
            <person name="Morgado L.N."/>
            <person name="Niskanen T."/>
            <person name="Noordeloos M.E."/>
            <person name="Ohm R.A."/>
            <person name="Ortiz-Santana B."/>
            <person name="Ovrebo C."/>
            <person name="Racz N."/>
            <person name="Riley R."/>
            <person name="Savchenko A."/>
            <person name="Shiryaev A."/>
            <person name="Soop K."/>
            <person name="Spirin V."/>
            <person name="Szebenyi C."/>
            <person name="Tomsovsky M."/>
            <person name="Tulloss R.E."/>
            <person name="Uehling J."/>
            <person name="Grigoriev I.V."/>
            <person name="Vagvolgyi C."/>
            <person name="Papp T."/>
            <person name="Martin F.M."/>
            <person name="Miettinen O."/>
            <person name="Hibbett D.S."/>
            <person name="Nagy L.G."/>
        </authorList>
    </citation>
    <scope>NUCLEOTIDE SEQUENCE [LARGE SCALE GENOMIC DNA]</scope>
    <source>
        <strain evidence="2 3">CBS 166.37</strain>
    </source>
</reference>
<dbReference type="STRING" id="68775.A0A5C3MNL4"/>
<dbReference type="EMBL" id="ML213592">
    <property type="protein sequence ID" value="TFK42771.1"/>
    <property type="molecule type" value="Genomic_DNA"/>
</dbReference>
<dbReference type="AlphaFoldDB" id="A0A5C3MNL4"/>
<feature type="transmembrane region" description="Helical" evidence="1">
    <location>
        <begin position="169"/>
        <end position="188"/>
    </location>
</feature>
<feature type="transmembrane region" description="Helical" evidence="1">
    <location>
        <begin position="286"/>
        <end position="304"/>
    </location>
</feature>
<proteinExistence type="predicted"/>
<keyword evidence="1" id="KW-0472">Membrane</keyword>
<organism evidence="2 3">
    <name type="scientific">Crucibulum laeve</name>
    <dbReference type="NCBI Taxonomy" id="68775"/>
    <lineage>
        <taxon>Eukaryota</taxon>
        <taxon>Fungi</taxon>
        <taxon>Dikarya</taxon>
        <taxon>Basidiomycota</taxon>
        <taxon>Agaricomycotina</taxon>
        <taxon>Agaricomycetes</taxon>
        <taxon>Agaricomycetidae</taxon>
        <taxon>Agaricales</taxon>
        <taxon>Agaricineae</taxon>
        <taxon>Nidulariaceae</taxon>
        <taxon>Crucibulum</taxon>
    </lineage>
</organism>
<keyword evidence="1" id="KW-0812">Transmembrane</keyword>